<dbReference type="InterPro" id="IPR029465">
    <property type="entry name" value="ATPgrasp_TupA"/>
</dbReference>
<dbReference type="RefSeq" id="WP_202085006.1">
    <property type="nucleotide sequence ID" value="NZ_JAERTZ010000023.1"/>
</dbReference>
<dbReference type="SUPFAM" id="SSF56059">
    <property type="entry name" value="Glutathione synthetase ATP-binding domain-like"/>
    <property type="match status" value="1"/>
</dbReference>
<organism evidence="4 5">
    <name type="scientific">Zobellella iuensis</name>
    <dbReference type="NCBI Taxonomy" id="2803811"/>
    <lineage>
        <taxon>Bacteria</taxon>
        <taxon>Pseudomonadati</taxon>
        <taxon>Pseudomonadota</taxon>
        <taxon>Gammaproteobacteria</taxon>
        <taxon>Aeromonadales</taxon>
        <taxon>Aeromonadaceae</taxon>
        <taxon>Zobellella</taxon>
    </lineage>
</organism>
<reference evidence="5" key="1">
    <citation type="submission" date="2021-01" db="EMBL/GenBank/DDBJ databases">
        <title>Genome public.</title>
        <authorList>
            <person name="Liu C."/>
            <person name="Sun Q."/>
        </authorList>
    </citation>
    <scope>NUCLEOTIDE SEQUENCE [LARGE SCALE GENOMIC DNA]</scope>
    <source>
        <strain evidence="5">CGMCC 1.18722</strain>
    </source>
</reference>
<sequence>MSLNSQESIEMLLDSIKNEELKIKDLQAYKARLTEKLLKELNGHGKEHKTDTLKKLSALLSVDELTEPVTRLFSQSKVPLYQAASFKRLLVQATRKRQLYNFQPEWKLNNKRYAYEFIDKLGIKRPETYTQKASLASITLQPGSVLKPENGASSIGVFIIGHNNKAQEVRTGELMDLDLVIEKARHYLDKKMVQSDQWILEEFVGDFEDGSPLPARDLKFYCFYGEIGFVLEVDRTNKARYCEWMPDGTLADTGRYASKRFDGNGFSPEEKHLAENISKQIPTPFIRIDFLKNSNRFVFGEFTPRPGQFSSFSQDFDRYLGECYLKAESKLMQSILDNTKR</sequence>
<feature type="domain" description="ATP-grasp" evidence="3">
    <location>
        <begin position="115"/>
        <end position="333"/>
    </location>
</feature>
<keyword evidence="1" id="KW-0067">ATP-binding</keyword>
<gene>
    <name evidence="4" type="ORF">JKV55_10530</name>
</gene>
<accession>A0ABS1QSC1</accession>
<proteinExistence type="predicted"/>
<evidence type="ECO:0000256" key="1">
    <source>
        <dbReference type="PROSITE-ProRule" id="PRU00409"/>
    </source>
</evidence>
<evidence type="ECO:0000259" key="3">
    <source>
        <dbReference type="PROSITE" id="PS50975"/>
    </source>
</evidence>
<keyword evidence="1" id="KW-0547">Nucleotide-binding</keyword>
<evidence type="ECO:0000313" key="4">
    <source>
        <dbReference type="EMBL" id="MBL1377764.1"/>
    </source>
</evidence>
<comment type="caution">
    <text evidence="4">The sequence shown here is derived from an EMBL/GenBank/DDBJ whole genome shotgun (WGS) entry which is preliminary data.</text>
</comment>
<keyword evidence="2" id="KW-0175">Coiled coil</keyword>
<dbReference type="Pfam" id="PF14305">
    <property type="entry name" value="ATPgrasp_TupA"/>
    <property type="match status" value="1"/>
</dbReference>
<dbReference type="Proteomes" id="UP000638570">
    <property type="component" value="Unassembled WGS sequence"/>
</dbReference>
<protein>
    <recommendedName>
        <fullName evidence="3">ATP-grasp domain-containing protein</fullName>
    </recommendedName>
</protein>
<evidence type="ECO:0000256" key="2">
    <source>
        <dbReference type="SAM" id="Coils"/>
    </source>
</evidence>
<evidence type="ECO:0000313" key="5">
    <source>
        <dbReference type="Proteomes" id="UP000638570"/>
    </source>
</evidence>
<dbReference type="PROSITE" id="PS50975">
    <property type="entry name" value="ATP_GRASP"/>
    <property type="match status" value="1"/>
</dbReference>
<dbReference type="InterPro" id="IPR011761">
    <property type="entry name" value="ATP-grasp"/>
</dbReference>
<keyword evidence="5" id="KW-1185">Reference proteome</keyword>
<name>A0ABS1QSC1_9GAMM</name>
<dbReference type="EMBL" id="JAERTZ010000023">
    <property type="protein sequence ID" value="MBL1377764.1"/>
    <property type="molecule type" value="Genomic_DNA"/>
</dbReference>
<feature type="coiled-coil region" evidence="2">
    <location>
        <begin position="9"/>
        <end position="36"/>
    </location>
</feature>